<dbReference type="Gene3D" id="1.20.1050.10">
    <property type="match status" value="1"/>
</dbReference>
<dbReference type="SUPFAM" id="SSF47616">
    <property type="entry name" value="GST C-terminal domain-like"/>
    <property type="match status" value="1"/>
</dbReference>
<keyword evidence="3" id="KW-1185">Reference proteome</keyword>
<dbReference type="InterPro" id="IPR036249">
    <property type="entry name" value="Thioredoxin-like_sf"/>
</dbReference>
<evidence type="ECO:0000259" key="1">
    <source>
        <dbReference type="PROSITE" id="PS50404"/>
    </source>
</evidence>
<gene>
    <name evidence="2" type="ORF">HETSPECPRED_002814</name>
</gene>
<evidence type="ECO:0000313" key="3">
    <source>
        <dbReference type="Proteomes" id="UP000664521"/>
    </source>
</evidence>
<dbReference type="CDD" id="cd03038">
    <property type="entry name" value="GST_N_etherase_LigE"/>
    <property type="match status" value="1"/>
</dbReference>
<name>A0A8H3F622_9LECA</name>
<sequence length="238" mass="26711">MSTLILYDLPSKGRCACWSLNPWKTRLALNYKGIDYETKWLEYPDVAPTLKSFGLSPNSEGTHYTIPAVQLPDGIVMMDSRKIASELEHRYPSPSLRLDSPVLKKVEGLIPRLTAPLVGVFMPKVPNGLLNPPSAEYFERTRAERFGKTLSDLGTDSDEEKAWAQVESPLKEMGEILKAEGGPFALGKTVSYADFVIVSLLQYAKRVDEAIYERAVAIEPSLRTVFDASKQWLERDDR</sequence>
<accession>A0A8H3F622</accession>
<dbReference type="OrthoDB" id="4951845at2759"/>
<organism evidence="2 3">
    <name type="scientific">Heterodermia speciosa</name>
    <dbReference type="NCBI Taxonomy" id="116794"/>
    <lineage>
        <taxon>Eukaryota</taxon>
        <taxon>Fungi</taxon>
        <taxon>Dikarya</taxon>
        <taxon>Ascomycota</taxon>
        <taxon>Pezizomycotina</taxon>
        <taxon>Lecanoromycetes</taxon>
        <taxon>OSLEUM clade</taxon>
        <taxon>Lecanoromycetidae</taxon>
        <taxon>Caliciales</taxon>
        <taxon>Physciaceae</taxon>
        <taxon>Heterodermia</taxon>
    </lineage>
</organism>
<dbReference type="InterPro" id="IPR004045">
    <property type="entry name" value="Glutathione_S-Trfase_N"/>
</dbReference>
<dbReference type="InterPro" id="IPR054416">
    <property type="entry name" value="GST_UstS-like_C"/>
</dbReference>
<dbReference type="Gene3D" id="3.40.30.10">
    <property type="entry name" value="Glutaredoxin"/>
    <property type="match status" value="1"/>
</dbReference>
<proteinExistence type="predicted"/>
<dbReference type="SUPFAM" id="SSF52833">
    <property type="entry name" value="Thioredoxin-like"/>
    <property type="match status" value="1"/>
</dbReference>
<comment type="caution">
    <text evidence="2">The sequence shown here is derived from an EMBL/GenBank/DDBJ whole genome shotgun (WGS) entry which is preliminary data.</text>
</comment>
<dbReference type="Proteomes" id="UP000664521">
    <property type="component" value="Unassembled WGS sequence"/>
</dbReference>
<dbReference type="Pfam" id="PF22041">
    <property type="entry name" value="GST_C_7"/>
    <property type="match status" value="1"/>
</dbReference>
<feature type="domain" description="GST N-terminal" evidence="1">
    <location>
        <begin position="9"/>
        <end position="95"/>
    </location>
</feature>
<dbReference type="EMBL" id="CAJPDS010000017">
    <property type="protein sequence ID" value="CAF9916288.1"/>
    <property type="molecule type" value="Genomic_DNA"/>
</dbReference>
<dbReference type="Pfam" id="PF13409">
    <property type="entry name" value="GST_N_2"/>
    <property type="match status" value="1"/>
</dbReference>
<dbReference type="InterPro" id="IPR036282">
    <property type="entry name" value="Glutathione-S-Trfase_C_sf"/>
</dbReference>
<protein>
    <recommendedName>
        <fullName evidence="1">GST N-terminal domain-containing protein</fullName>
    </recommendedName>
</protein>
<evidence type="ECO:0000313" key="2">
    <source>
        <dbReference type="EMBL" id="CAF9916288.1"/>
    </source>
</evidence>
<dbReference type="AlphaFoldDB" id="A0A8H3F622"/>
<reference evidence="2" key="1">
    <citation type="submission" date="2021-03" db="EMBL/GenBank/DDBJ databases">
        <authorList>
            <person name="Tagirdzhanova G."/>
        </authorList>
    </citation>
    <scope>NUCLEOTIDE SEQUENCE</scope>
</reference>
<dbReference type="PROSITE" id="PS50404">
    <property type="entry name" value="GST_NTER"/>
    <property type="match status" value="1"/>
</dbReference>